<dbReference type="GO" id="GO:0000118">
    <property type="term" value="C:histone deacetylase complex"/>
    <property type="evidence" value="ECO:0007669"/>
    <property type="project" value="TreeGrafter"/>
</dbReference>
<protein>
    <recommendedName>
        <fullName evidence="1">Histone deacetylase domain-containing protein</fullName>
    </recommendedName>
</protein>
<dbReference type="EMBL" id="JAUCMX010000001">
    <property type="protein sequence ID" value="KAK3557068.1"/>
    <property type="molecule type" value="Genomic_DNA"/>
</dbReference>
<comment type="caution">
    <text evidence="2">The sequence shown here is derived from an EMBL/GenBank/DDBJ whole genome shotgun (WGS) entry which is preliminary data.</text>
</comment>
<dbReference type="InterPro" id="IPR023696">
    <property type="entry name" value="Ureohydrolase_dom_sf"/>
</dbReference>
<dbReference type="SUPFAM" id="SSF52768">
    <property type="entry name" value="Arginase/deacetylase"/>
    <property type="match status" value="1"/>
</dbReference>
<evidence type="ECO:0000313" key="3">
    <source>
        <dbReference type="Proteomes" id="UP001274896"/>
    </source>
</evidence>
<name>A0AAE0RJD7_9TELE</name>
<organism evidence="2 3">
    <name type="scientific">Hemibagrus guttatus</name>
    <dbReference type="NCBI Taxonomy" id="175788"/>
    <lineage>
        <taxon>Eukaryota</taxon>
        <taxon>Metazoa</taxon>
        <taxon>Chordata</taxon>
        <taxon>Craniata</taxon>
        <taxon>Vertebrata</taxon>
        <taxon>Euteleostomi</taxon>
        <taxon>Actinopterygii</taxon>
        <taxon>Neopterygii</taxon>
        <taxon>Teleostei</taxon>
        <taxon>Ostariophysi</taxon>
        <taxon>Siluriformes</taxon>
        <taxon>Bagridae</taxon>
        <taxon>Hemibagrus</taxon>
    </lineage>
</organism>
<feature type="non-terminal residue" evidence="2">
    <location>
        <position position="1"/>
    </location>
</feature>
<keyword evidence="3" id="KW-1185">Reference proteome</keyword>
<gene>
    <name evidence="2" type="ORF">QTP70_024457</name>
</gene>
<dbReference type="InterPro" id="IPR023801">
    <property type="entry name" value="His_deacetylse_dom"/>
</dbReference>
<reference evidence="2" key="1">
    <citation type="submission" date="2023-06" db="EMBL/GenBank/DDBJ databases">
        <title>Male Hemibagrus guttatus genome.</title>
        <authorList>
            <person name="Bian C."/>
        </authorList>
    </citation>
    <scope>NUCLEOTIDE SEQUENCE</scope>
    <source>
        <strain evidence="2">Male_cb2023</strain>
        <tissue evidence="2">Muscle</tissue>
    </source>
</reference>
<dbReference type="PANTHER" id="PTHR10625:SF42">
    <property type="entry name" value="HISTONE DEACETYLASE 7"/>
    <property type="match status" value="1"/>
</dbReference>
<evidence type="ECO:0000313" key="2">
    <source>
        <dbReference type="EMBL" id="KAK3557068.1"/>
    </source>
</evidence>
<dbReference type="AlphaFoldDB" id="A0AAE0RJD7"/>
<dbReference type="GO" id="GO:0004407">
    <property type="term" value="F:histone deacetylase activity"/>
    <property type="evidence" value="ECO:0007669"/>
    <property type="project" value="TreeGrafter"/>
</dbReference>
<dbReference type="InterPro" id="IPR037138">
    <property type="entry name" value="His_deacetylse_dom_sf"/>
</dbReference>
<dbReference type="PANTHER" id="PTHR10625">
    <property type="entry name" value="HISTONE DEACETYLASE HDAC1-RELATED"/>
    <property type="match status" value="1"/>
</dbReference>
<proteinExistence type="predicted"/>
<feature type="domain" description="Histone deacetylase" evidence="1">
    <location>
        <begin position="119"/>
        <end position="271"/>
    </location>
</feature>
<accession>A0AAE0RJD7</accession>
<sequence length="365" mass="40337">SFNAADFIPNHSHKTGLVYDTKIMMQQCICGDVQCEIKHAPKIPMVFNTLKDSGVINQCKWITGSNEFYMEVVETYFLKRLFACFGANPLIDQQHSALRVAAGSVMNLMMLITHGQLKDVHHCNSTQEMFYTDPNILHISLHCYGNAPFSTVRGRPDEVGLNDGEGFNVNVEWSCDLDPHIGDAEYLAAFRTVIRPIARQFCPEFILISTEFNSVEGHPESQSGPRVSAQCFGLLTQNLMELCGGRVIVVLERGHDVTPVCEASTACVSALLEKKVVDLSEDVLMKKPCAAAVQSLCKVLEIHSQYWPSVKALKDTVGESWLQTEGKHAAQTDTASALALLSVNTPKHTSTFVRSGTDVGRDDWI</sequence>
<dbReference type="GO" id="GO:0040029">
    <property type="term" value="P:epigenetic regulation of gene expression"/>
    <property type="evidence" value="ECO:0007669"/>
    <property type="project" value="TreeGrafter"/>
</dbReference>
<dbReference type="Pfam" id="PF00850">
    <property type="entry name" value="Hist_deacetyl"/>
    <property type="match status" value="1"/>
</dbReference>
<dbReference type="Gene3D" id="3.40.800.20">
    <property type="entry name" value="Histone deacetylase domain"/>
    <property type="match status" value="2"/>
</dbReference>
<evidence type="ECO:0000259" key="1">
    <source>
        <dbReference type="Pfam" id="PF00850"/>
    </source>
</evidence>
<dbReference type="Proteomes" id="UP001274896">
    <property type="component" value="Unassembled WGS sequence"/>
</dbReference>